<evidence type="ECO:0000256" key="2">
    <source>
        <dbReference type="SAM" id="MobiDB-lite"/>
    </source>
</evidence>
<dbReference type="CDD" id="cd14813">
    <property type="entry name" value="bZIP_BmCbz-like"/>
    <property type="match status" value="1"/>
</dbReference>
<dbReference type="SMART" id="SM00338">
    <property type="entry name" value="BRLZ"/>
    <property type="match status" value="1"/>
</dbReference>
<evidence type="ECO:0000256" key="1">
    <source>
        <dbReference type="SAM" id="Coils"/>
    </source>
</evidence>
<accession>A0AAN8SCV1</accession>
<feature type="region of interest" description="Disordered" evidence="2">
    <location>
        <begin position="426"/>
        <end position="606"/>
    </location>
</feature>
<feature type="compositionally biased region" description="Basic and acidic residues" evidence="2">
    <location>
        <begin position="432"/>
        <end position="442"/>
    </location>
</feature>
<protein>
    <recommendedName>
        <fullName evidence="3">BZIP domain-containing protein</fullName>
    </recommendedName>
</protein>
<feature type="domain" description="BZIP" evidence="3">
    <location>
        <begin position="576"/>
        <end position="639"/>
    </location>
</feature>
<dbReference type="InterPro" id="IPR046347">
    <property type="entry name" value="bZIP_sf"/>
</dbReference>
<proteinExistence type="predicted"/>
<feature type="compositionally biased region" description="Basic and acidic residues" evidence="2">
    <location>
        <begin position="352"/>
        <end position="372"/>
    </location>
</feature>
<evidence type="ECO:0000313" key="4">
    <source>
        <dbReference type="EMBL" id="KAK6644415.1"/>
    </source>
</evidence>
<dbReference type="SUPFAM" id="SSF57959">
    <property type="entry name" value="Leucine zipper domain"/>
    <property type="match status" value="1"/>
</dbReference>
<organism evidence="4 5">
    <name type="scientific">Polyplax serrata</name>
    <name type="common">Common mouse louse</name>
    <dbReference type="NCBI Taxonomy" id="468196"/>
    <lineage>
        <taxon>Eukaryota</taxon>
        <taxon>Metazoa</taxon>
        <taxon>Ecdysozoa</taxon>
        <taxon>Arthropoda</taxon>
        <taxon>Hexapoda</taxon>
        <taxon>Insecta</taxon>
        <taxon>Pterygota</taxon>
        <taxon>Neoptera</taxon>
        <taxon>Paraneoptera</taxon>
        <taxon>Psocodea</taxon>
        <taxon>Troctomorpha</taxon>
        <taxon>Phthiraptera</taxon>
        <taxon>Anoplura</taxon>
        <taxon>Polyplacidae</taxon>
        <taxon>Polyplax</taxon>
    </lineage>
</organism>
<feature type="region of interest" description="Disordered" evidence="2">
    <location>
        <begin position="340"/>
        <end position="372"/>
    </location>
</feature>
<dbReference type="Gene3D" id="1.20.5.170">
    <property type="match status" value="1"/>
</dbReference>
<name>A0AAN8SCV1_POLSC</name>
<dbReference type="GO" id="GO:0003700">
    <property type="term" value="F:DNA-binding transcription factor activity"/>
    <property type="evidence" value="ECO:0007669"/>
    <property type="project" value="InterPro"/>
</dbReference>
<dbReference type="EMBL" id="JAWJWE010000001">
    <property type="protein sequence ID" value="KAK6644415.1"/>
    <property type="molecule type" value="Genomic_DNA"/>
</dbReference>
<reference evidence="4 5" key="1">
    <citation type="submission" date="2023-10" db="EMBL/GenBank/DDBJ databases">
        <title>Genomes of two closely related lineages of the louse Polyplax serrata with different host specificities.</title>
        <authorList>
            <person name="Martinu J."/>
            <person name="Tarabai H."/>
            <person name="Stefka J."/>
            <person name="Hypsa V."/>
        </authorList>
    </citation>
    <scope>NUCLEOTIDE SEQUENCE [LARGE SCALE GENOMIC DNA]</scope>
    <source>
        <strain evidence="4">HR10_N</strain>
    </source>
</reference>
<comment type="caution">
    <text evidence="4">The sequence shown here is derived from an EMBL/GenBank/DDBJ whole genome shotgun (WGS) entry which is preliminary data.</text>
</comment>
<feature type="compositionally biased region" description="Polar residues" evidence="2">
    <location>
        <begin position="454"/>
        <end position="484"/>
    </location>
</feature>
<feature type="coiled-coil region" evidence="1">
    <location>
        <begin position="608"/>
        <end position="635"/>
    </location>
</feature>
<gene>
    <name evidence="4" type="ORF">RUM43_000682</name>
</gene>
<dbReference type="InterPro" id="IPR004827">
    <property type="entry name" value="bZIP"/>
</dbReference>
<evidence type="ECO:0000313" key="5">
    <source>
        <dbReference type="Proteomes" id="UP001372834"/>
    </source>
</evidence>
<feature type="compositionally biased region" description="Basic and acidic residues" evidence="2">
    <location>
        <begin position="568"/>
        <end position="606"/>
    </location>
</feature>
<feature type="compositionally biased region" description="Polar residues" evidence="2">
    <location>
        <begin position="340"/>
        <end position="351"/>
    </location>
</feature>
<dbReference type="Pfam" id="PF07716">
    <property type="entry name" value="bZIP_2"/>
    <property type="match status" value="1"/>
</dbReference>
<feature type="compositionally biased region" description="Acidic residues" evidence="2">
    <location>
        <begin position="509"/>
        <end position="540"/>
    </location>
</feature>
<sequence>MSIAVQFGGEEVWFWKSKSDSAVNISFQSRARCIPLNHLLTLTCGVKECPKFNKKSIPQSSNTIPTILQEKVNTAEKTISSIVKEETQLDQAQQKEIKMFYDFSNKRKMECERYQDCSWFLQQSPVGCLKDKLSLAEAAEPIIEFNDFNIAMHNATEQITPGEENYLGIFDDVFLQENEKLEKSSKEEPDTSDMGFNFNLGREEATDPFHPLYGLKKTDSFDNMEYISSTNPAEILPITLMECINSGNSGLTALSLKNNIKREKEDSSPSEKQLPDSSSQIFESNDGSLNIGREEIVEDENGSEVAEQTWKSDDVNLNLYNPPESQPVDETIKSNTVTFKGKQNNDSATAKDNTKSNEKHPKIKEEQKDNDAFNEKLDFNLDLAKVNFEQSLGVSTPDLDFMDLVQFINEDMSMKSQRTEYKAIVGEVTSTEDEKCSNKENSENVSSKCNESSQMKSNTKTSVTESNKSAETTATETPDENTSIAERIKTKAKRRVAQRHPVIENVTTSEDEDNEDQEGYGEDDYDDEDDEDDDDYEYDEEAPKRRCTSSSLKRRTRNFPDSTSVGRKQKDVAEPVDSYRERRDKNNEASRRSRQNRKDRERHMFKTLEEEERRNVKLRAESDLLEKQVTSLRKLLLQVVLRKADGT</sequence>
<feature type="compositionally biased region" description="Low complexity" evidence="2">
    <location>
        <begin position="443"/>
        <end position="453"/>
    </location>
</feature>
<feature type="region of interest" description="Disordered" evidence="2">
    <location>
        <begin position="261"/>
        <end position="290"/>
    </location>
</feature>
<evidence type="ECO:0000259" key="3">
    <source>
        <dbReference type="PROSITE" id="PS50217"/>
    </source>
</evidence>
<dbReference type="Proteomes" id="UP001372834">
    <property type="component" value="Unassembled WGS sequence"/>
</dbReference>
<keyword evidence="1" id="KW-0175">Coiled coil</keyword>
<dbReference type="GO" id="GO:0005634">
    <property type="term" value="C:nucleus"/>
    <property type="evidence" value="ECO:0007669"/>
    <property type="project" value="UniProtKB-ARBA"/>
</dbReference>
<dbReference type="PROSITE" id="PS50217">
    <property type="entry name" value="BZIP"/>
    <property type="match status" value="1"/>
</dbReference>
<dbReference type="AlphaFoldDB" id="A0AAN8SCV1"/>
<feature type="compositionally biased region" description="Polar residues" evidence="2">
    <location>
        <begin position="275"/>
        <end position="288"/>
    </location>
</feature>